<proteinExistence type="predicted"/>
<feature type="region of interest" description="Disordered" evidence="1">
    <location>
        <begin position="87"/>
        <end position="181"/>
    </location>
</feature>
<feature type="compositionally biased region" description="Low complexity" evidence="1">
    <location>
        <begin position="145"/>
        <end position="160"/>
    </location>
</feature>
<name>A0A0D3DLE5_BRAOL</name>
<protein>
    <submittedName>
        <fullName evidence="2">Uncharacterized protein</fullName>
    </submittedName>
</protein>
<accession>A0A0D3DLE5</accession>
<evidence type="ECO:0000313" key="2">
    <source>
        <dbReference type="EnsemblPlants" id="Bo8g033800.1"/>
    </source>
</evidence>
<feature type="compositionally biased region" description="Basic residues" evidence="1">
    <location>
        <begin position="161"/>
        <end position="170"/>
    </location>
</feature>
<dbReference type="HOGENOM" id="CLU_1172115_0_0_1"/>
<sequence>MNCRVLRDLFLDRSRVSFDSFLRPTSWGTNLIKSHKRYPSESRQRFRAPSHQDSNPCSHHLCHAELLPNLASVAILFISNPSERCNIPGPAQKETQVQEAQGEETLDITPPIAYKRRSFPRVQPQERQQAKPCLSRTPPPPPPQAAAAPSPAKPAASRPRSPSRRNRAPSRRLLDSISRSDCSPNLDPDLLLQKAKVGPRGSGSRCPYGASVFSSLSFMTHFFQPFLLKFVGKVLKV</sequence>
<reference evidence="2 3" key="1">
    <citation type="journal article" date="2014" name="Genome Biol.">
        <title>Transcriptome and methylome profiling reveals relics of genome dominance in the mesopolyploid Brassica oleracea.</title>
        <authorList>
            <person name="Parkin I.A."/>
            <person name="Koh C."/>
            <person name="Tang H."/>
            <person name="Robinson S.J."/>
            <person name="Kagale S."/>
            <person name="Clarke W.E."/>
            <person name="Town C.D."/>
            <person name="Nixon J."/>
            <person name="Krishnakumar V."/>
            <person name="Bidwell S.L."/>
            <person name="Denoeud F."/>
            <person name="Belcram H."/>
            <person name="Links M.G."/>
            <person name="Just J."/>
            <person name="Clarke C."/>
            <person name="Bender T."/>
            <person name="Huebert T."/>
            <person name="Mason A.S."/>
            <person name="Pires J.C."/>
            <person name="Barker G."/>
            <person name="Moore J."/>
            <person name="Walley P.G."/>
            <person name="Manoli S."/>
            <person name="Batley J."/>
            <person name="Edwards D."/>
            <person name="Nelson M.N."/>
            <person name="Wang X."/>
            <person name="Paterson A.H."/>
            <person name="King G."/>
            <person name="Bancroft I."/>
            <person name="Chalhoub B."/>
            <person name="Sharpe A.G."/>
        </authorList>
    </citation>
    <scope>NUCLEOTIDE SEQUENCE</scope>
    <source>
        <strain evidence="2 3">cv. TO1000</strain>
    </source>
</reference>
<keyword evidence="3" id="KW-1185">Reference proteome</keyword>
<dbReference type="EnsemblPlants" id="Bo8g033800.1">
    <property type="protein sequence ID" value="Bo8g033800.1"/>
    <property type="gene ID" value="Bo8g033800"/>
</dbReference>
<dbReference type="Proteomes" id="UP000032141">
    <property type="component" value="Chromosome C8"/>
</dbReference>
<reference evidence="2" key="2">
    <citation type="submission" date="2015-03" db="UniProtKB">
        <authorList>
            <consortium name="EnsemblPlants"/>
        </authorList>
    </citation>
    <scope>IDENTIFICATION</scope>
</reference>
<dbReference type="AlphaFoldDB" id="A0A0D3DLE5"/>
<dbReference type="Gramene" id="Bo8g033800.1">
    <property type="protein sequence ID" value="Bo8g033800.1"/>
    <property type="gene ID" value="Bo8g033800"/>
</dbReference>
<organism evidence="2 3">
    <name type="scientific">Brassica oleracea var. oleracea</name>
    <dbReference type="NCBI Taxonomy" id="109376"/>
    <lineage>
        <taxon>Eukaryota</taxon>
        <taxon>Viridiplantae</taxon>
        <taxon>Streptophyta</taxon>
        <taxon>Embryophyta</taxon>
        <taxon>Tracheophyta</taxon>
        <taxon>Spermatophyta</taxon>
        <taxon>Magnoliopsida</taxon>
        <taxon>eudicotyledons</taxon>
        <taxon>Gunneridae</taxon>
        <taxon>Pentapetalae</taxon>
        <taxon>rosids</taxon>
        <taxon>malvids</taxon>
        <taxon>Brassicales</taxon>
        <taxon>Brassicaceae</taxon>
        <taxon>Brassiceae</taxon>
        <taxon>Brassica</taxon>
    </lineage>
</organism>
<evidence type="ECO:0000313" key="3">
    <source>
        <dbReference type="Proteomes" id="UP000032141"/>
    </source>
</evidence>
<evidence type="ECO:0000256" key="1">
    <source>
        <dbReference type="SAM" id="MobiDB-lite"/>
    </source>
</evidence>